<dbReference type="PROSITE" id="PS50878">
    <property type="entry name" value="RT_POL"/>
    <property type="match status" value="1"/>
</dbReference>
<evidence type="ECO:0000256" key="1">
    <source>
        <dbReference type="SAM" id="MobiDB-lite"/>
    </source>
</evidence>
<evidence type="ECO:0000259" key="2">
    <source>
        <dbReference type="PROSITE" id="PS50878"/>
    </source>
</evidence>
<feature type="domain" description="Reverse transcriptase" evidence="2">
    <location>
        <begin position="1"/>
        <end position="170"/>
    </location>
</feature>
<dbReference type="EMBL" id="JAANIT010002170">
    <property type="protein sequence ID" value="KAG1537285.1"/>
    <property type="molecule type" value="Genomic_DNA"/>
</dbReference>
<sequence>MLKFGFPSVLINSIIGLLFGNRVRININGHFTNEINQCRGLRQGDPLSPLLFNLVLEPFLRHIIQDNAILGFSFIPLSSNIPPPPDLKVLAYADDVCVFLSSPEDFVRVQYHLHLYGQVSDAKVNLLKTEAIFLNGCASSSWQQTLLQYRVVKWHNHTKPRSLRYLGLPVIQSLAQPLPEEPTSDITNSTDETYNEPGPSSTYGEILNRRKYVLILNEFVNNHFNDKTIYYMDNDLSLDERLRLSSINYYHVCPADLLLCPFVFADEIYSEIRKWRRSLLVKQEFFPSQITIPDHLTEDTLFRRDLGTFLLNLKEILDRPLLTNSYKQSEIDFSFQNIAILFRFIFNSRSNVNLCWERPFATNKGNTEKMVRTDFLLYTSNQELGCGEVKLNCADDRLEEEDRARLGESLKQQLQYRIKQAKSTREFRVFGVFVVDNIIELYCSSFSKENGYSFILLNKLTLPTLMTTYKSLEVPLEILFSFKKLIEKSLQYPSDYENPYIHGEYYDYLTLTVSFIKSFQ</sequence>
<organism evidence="3 4">
    <name type="scientific">Rhizopus oryzae</name>
    <name type="common">Mucormycosis agent</name>
    <name type="synonym">Rhizopus arrhizus var. delemar</name>
    <dbReference type="NCBI Taxonomy" id="64495"/>
    <lineage>
        <taxon>Eukaryota</taxon>
        <taxon>Fungi</taxon>
        <taxon>Fungi incertae sedis</taxon>
        <taxon>Mucoromycota</taxon>
        <taxon>Mucoromycotina</taxon>
        <taxon>Mucoromycetes</taxon>
        <taxon>Mucorales</taxon>
        <taxon>Mucorineae</taxon>
        <taxon>Rhizopodaceae</taxon>
        <taxon>Rhizopus</taxon>
    </lineage>
</organism>
<dbReference type="InterPro" id="IPR043502">
    <property type="entry name" value="DNA/RNA_pol_sf"/>
</dbReference>
<dbReference type="PANTHER" id="PTHR31635:SF196">
    <property type="entry name" value="REVERSE TRANSCRIPTASE DOMAIN-CONTAINING PROTEIN-RELATED"/>
    <property type="match status" value="1"/>
</dbReference>
<name>A0A9P6Y1L0_RHIOR</name>
<comment type="caution">
    <text evidence="3">The sequence shown here is derived from an EMBL/GenBank/DDBJ whole genome shotgun (WGS) entry which is preliminary data.</text>
</comment>
<dbReference type="PANTHER" id="PTHR31635">
    <property type="entry name" value="REVERSE TRANSCRIPTASE DOMAIN-CONTAINING PROTEIN-RELATED"/>
    <property type="match status" value="1"/>
</dbReference>
<accession>A0A9P6Y1L0</accession>
<evidence type="ECO:0000313" key="4">
    <source>
        <dbReference type="Proteomes" id="UP000717996"/>
    </source>
</evidence>
<evidence type="ECO:0000313" key="3">
    <source>
        <dbReference type="EMBL" id="KAG1537285.1"/>
    </source>
</evidence>
<dbReference type="Proteomes" id="UP000717996">
    <property type="component" value="Unassembled WGS sequence"/>
</dbReference>
<reference evidence="3" key="1">
    <citation type="journal article" date="2020" name="Microb. Genom.">
        <title>Genetic diversity of clinical and environmental Mucorales isolates obtained from an investigation of mucormycosis cases among solid organ transplant recipients.</title>
        <authorList>
            <person name="Nguyen M.H."/>
            <person name="Kaul D."/>
            <person name="Muto C."/>
            <person name="Cheng S.J."/>
            <person name="Richter R.A."/>
            <person name="Bruno V.M."/>
            <person name="Liu G."/>
            <person name="Beyhan S."/>
            <person name="Sundermann A.J."/>
            <person name="Mounaud S."/>
            <person name="Pasculle A.W."/>
            <person name="Nierman W.C."/>
            <person name="Driscoll E."/>
            <person name="Cumbie R."/>
            <person name="Clancy C.J."/>
            <person name="Dupont C.L."/>
        </authorList>
    </citation>
    <scope>NUCLEOTIDE SEQUENCE</scope>
    <source>
        <strain evidence="3">GL16</strain>
    </source>
</reference>
<protein>
    <recommendedName>
        <fullName evidence="2">Reverse transcriptase domain-containing protein</fullName>
    </recommendedName>
</protein>
<dbReference type="OrthoDB" id="2276048at2759"/>
<dbReference type="AlphaFoldDB" id="A0A9P6Y1L0"/>
<proteinExistence type="predicted"/>
<dbReference type="InterPro" id="IPR000477">
    <property type="entry name" value="RT_dom"/>
</dbReference>
<dbReference type="SUPFAM" id="SSF56672">
    <property type="entry name" value="DNA/RNA polymerases"/>
    <property type="match status" value="1"/>
</dbReference>
<feature type="compositionally biased region" description="Polar residues" evidence="1">
    <location>
        <begin position="184"/>
        <end position="200"/>
    </location>
</feature>
<gene>
    <name evidence="3" type="ORF">G6F51_010461</name>
</gene>
<dbReference type="Pfam" id="PF00078">
    <property type="entry name" value="RVT_1"/>
    <property type="match status" value="1"/>
</dbReference>
<feature type="region of interest" description="Disordered" evidence="1">
    <location>
        <begin position="179"/>
        <end position="200"/>
    </location>
</feature>